<dbReference type="InterPro" id="IPR004360">
    <property type="entry name" value="Glyas_Fos-R_dOase_dom"/>
</dbReference>
<dbReference type="Proteomes" id="UP000054858">
    <property type="component" value="Unassembled WGS sequence"/>
</dbReference>
<dbReference type="Gene3D" id="3.10.180.10">
    <property type="entry name" value="2,3-Dihydroxybiphenyl 1,2-Dioxygenase, domain 1"/>
    <property type="match status" value="1"/>
</dbReference>
<dbReference type="Pfam" id="PF00903">
    <property type="entry name" value="Glyoxalase"/>
    <property type="match status" value="1"/>
</dbReference>
<dbReference type="AlphaFoldDB" id="A0A0W0X3B2"/>
<dbReference type="SUPFAM" id="SSF54593">
    <property type="entry name" value="Glyoxalase/Bleomycin resistance protein/Dihydroxybiphenyl dioxygenase"/>
    <property type="match status" value="1"/>
</dbReference>
<dbReference type="PANTHER" id="PTHR21366">
    <property type="entry name" value="GLYOXALASE FAMILY PROTEIN"/>
    <property type="match status" value="1"/>
</dbReference>
<organism evidence="2 3">
    <name type="scientific">Legionella oakridgensis</name>
    <dbReference type="NCBI Taxonomy" id="29423"/>
    <lineage>
        <taxon>Bacteria</taxon>
        <taxon>Pseudomonadati</taxon>
        <taxon>Pseudomonadota</taxon>
        <taxon>Gammaproteobacteria</taxon>
        <taxon>Legionellales</taxon>
        <taxon>Legionellaceae</taxon>
        <taxon>Legionella</taxon>
    </lineage>
</organism>
<gene>
    <name evidence="2" type="ORF">Loak_1162</name>
</gene>
<comment type="caution">
    <text evidence="2">The sequence shown here is derived from an EMBL/GenBank/DDBJ whole genome shotgun (WGS) entry which is preliminary data.</text>
</comment>
<evidence type="ECO:0000313" key="2">
    <source>
        <dbReference type="EMBL" id="KTD39041.1"/>
    </source>
</evidence>
<dbReference type="InterPro" id="IPR037523">
    <property type="entry name" value="VOC_core"/>
</dbReference>
<proteinExistence type="predicted"/>
<protein>
    <submittedName>
        <fullName evidence="2">Putative glyoxalase/bleomycin resistance protein/dioxygenase</fullName>
    </submittedName>
</protein>
<dbReference type="InterPro" id="IPR050383">
    <property type="entry name" value="GlyoxalaseI/FosfomycinResist"/>
</dbReference>
<keyword evidence="2" id="KW-0560">Oxidoreductase</keyword>
<dbReference type="PANTHER" id="PTHR21366:SF14">
    <property type="entry name" value="GLYOXALASE DOMAIN-CONTAINING PROTEIN 5"/>
    <property type="match status" value="1"/>
</dbReference>
<dbReference type="PATRIC" id="fig|29423.5.peg.1216"/>
<evidence type="ECO:0000313" key="3">
    <source>
        <dbReference type="Proteomes" id="UP000054858"/>
    </source>
</evidence>
<dbReference type="RefSeq" id="WP_202814052.1">
    <property type="nucleotide sequence ID" value="NZ_LCUA01000038.1"/>
</dbReference>
<reference evidence="2 3" key="1">
    <citation type="submission" date="2015-11" db="EMBL/GenBank/DDBJ databases">
        <title>Genomic analysis of 38 Legionella species identifies large and diverse effector repertoires.</title>
        <authorList>
            <person name="Burstein D."/>
            <person name="Amaro F."/>
            <person name="Zusman T."/>
            <person name="Lifshitz Z."/>
            <person name="Cohen O."/>
            <person name="Gilbert J.A."/>
            <person name="Pupko T."/>
            <person name="Shuman H.A."/>
            <person name="Segal G."/>
        </authorList>
    </citation>
    <scope>NUCLEOTIDE SEQUENCE [LARGE SCALE GENOMIC DNA]</scope>
    <source>
        <strain evidence="2 3">Oak Ridge-10</strain>
    </source>
</reference>
<dbReference type="PROSITE" id="PS51819">
    <property type="entry name" value="VOC"/>
    <property type="match status" value="1"/>
</dbReference>
<dbReference type="InterPro" id="IPR029068">
    <property type="entry name" value="Glyas_Bleomycin-R_OHBP_Dase"/>
</dbReference>
<feature type="domain" description="VOC" evidence="1">
    <location>
        <begin position="6"/>
        <end position="126"/>
    </location>
</feature>
<accession>A0A0W0X3B2</accession>
<evidence type="ECO:0000259" key="1">
    <source>
        <dbReference type="PROSITE" id="PS51819"/>
    </source>
</evidence>
<dbReference type="CDD" id="cd07253">
    <property type="entry name" value="GLOD5"/>
    <property type="match status" value="1"/>
</dbReference>
<dbReference type="EMBL" id="LNYP01000023">
    <property type="protein sequence ID" value="KTD39041.1"/>
    <property type="molecule type" value="Genomic_DNA"/>
</dbReference>
<sequence length="130" mass="14780">MIQINHLDHLVMTVQDIERTCEFYQNVLGMEVQTFKMTRKALKFGHQKINLHLKGHEFEPKAVSPTIGALDLCFIVNTPLQEVITHLNHLNIPIEEGPVERTGAEGPILSVYIRDPDKNLIELAQVGRQC</sequence>
<name>A0A0W0X3B2_9GAMM</name>
<keyword evidence="2" id="KW-0223">Dioxygenase</keyword>
<dbReference type="GO" id="GO:0051213">
    <property type="term" value="F:dioxygenase activity"/>
    <property type="evidence" value="ECO:0007669"/>
    <property type="project" value="UniProtKB-KW"/>
</dbReference>